<dbReference type="GO" id="GO:0005634">
    <property type="term" value="C:nucleus"/>
    <property type="evidence" value="ECO:0007669"/>
    <property type="project" value="UniProtKB-SubCell"/>
</dbReference>
<keyword evidence="9" id="KW-1185">Reference proteome</keyword>
<comment type="subcellular location">
    <subcellularLocation>
        <location evidence="1">Nucleus</location>
    </subcellularLocation>
</comment>
<dbReference type="PANTHER" id="PTHR45496">
    <property type="entry name" value="CHAPERONE DNAJ-DOMAIN SUPERFAMILY PROTEIN"/>
    <property type="match status" value="1"/>
</dbReference>
<sequence length="514" mass="58064">MDPLKGSGSKPENPIDTCASMLSLRRFSACRDFARRFPPSDSIARILAVADVLSAADFYSVLQLHPSDGANRDYTRRQYAKLALLLDPTSPDKLPFSDEALARVQEAWHVLSRPERRALHDRDLQRQSPTTTFWTACPYCWNLFEYEKRYEDCALLCQVCGKSFEGVPVKSPVKVGDAVVEGEELRQYYSCEASVPLMYYEVKNEEENKDNDILGEKNPQYVYISDDDEGYVRNEGLRGSEKRRMRIKTVAKKVVGSRMRRPLDSDSDLDVEDGESEFTECDDDVFVGFQQGVQHVRSYYNSEAQMIRGSFPQPFISRTYKTNFLKPRSKAEIKLLVAKKHSEAEKRRRMRINGQYETLRNTLPSLIKITILSSSIFLDKHAKLDLKDKASILAETIKQVKELKKKVSKLEQDSSGNSSKDVKFPSGADKLNLEKCNNEEDLVKATLCCEDSPALMSSISRALGSVKTKVVRAEIVSVGGRTRSVLWVQGLGNDGMGMLKSTLKVAMHKPAFKT</sequence>
<keyword evidence="4" id="KW-0539">Nucleus</keyword>
<dbReference type="Gene3D" id="4.10.280.10">
    <property type="entry name" value="Helix-loop-helix DNA-binding domain"/>
    <property type="match status" value="1"/>
</dbReference>
<feature type="non-terminal residue" evidence="8">
    <location>
        <position position="514"/>
    </location>
</feature>
<dbReference type="InterPro" id="IPR001623">
    <property type="entry name" value="DnaJ_domain"/>
</dbReference>
<dbReference type="SMART" id="SM00353">
    <property type="entry name" value="HLH"/>
    <property type="match status" value="1"/>
</dbReference>
<feature type="domain" description="BHLH" evidence="7">
    <location>
        <begin position="336"/>
        <end position="403"/>
    </location>
</feature>
<dbReference type="Pfam" id="PF00226">
    <property type="entry name" value="DnaJ"/>
    <property type="match status" value="1"/>
</dbReference>
<evidence type="ECO:0000256" key="4">
    <source>
        <dbReference type="ARBA" id="ARBA00023242"/>
    </source>
</evidence>
<dbReference type="PROSITE" id="PS50076">
    <property type="entry name" value="DNAJ_2"/>
    <property type="match status" value="1"/>
</dbReference>
<evidence type="ECO:0000313" key="9">
    <source>
        <dbReference type="Proteomes" id="UP000257109"/>
    </source>
</evidence>
<dbReference type="SUPFAM" id="SSF46565">
    <property type="entry name" value="Chaperone J-domain"/>
    <property type="match status" value="1"/>
</dbReference>
<dbReference type="PROSITE" id="PS50888">
    <property type="entry name" value="BHLH"/>
    <property type="match status" value="1"/>
</dbReference>
<organism evidence="8 9">
    <name type="scientific">Mucuna pruriens</name>
    <name type="common">Velvet bean</name>
    <name type="synonym">Dolichos pruriens</name>
    <dbReference type="NCBI Taxonomy" id="157652"/>
    <lineage>
        <taxon>Eukaryota</taxon>
        <taxon>Viridiplantae</taxon>
        <taxon>Streptophyta</taxon>
        <taxon>Embryophyta</taxon>
        <taxon>Tracheophyta</taxon>
        <taxon>Spermatophyta</taxon>
        <taxon>Magnoliopsida</taxon>
        <taxon>eudicotyledons</taxon>
        <taxon>Gunneridae</taxon>
        <taxon>Pentapetalae</taxon>
        <taxon>rosids</taxon>
        <taxon>fabids</taxon>
        <taxon>Fabales</taxon>
        <taxon>Fabaceae</taxon>
        <taxon>Papilionoideae</taxon>
        <taxon>50 kb inversion clade</taxon>
        <taxon>NPAAA clade</taxon>
        <taxon>indigoferoid/millettioid clade</taxon>
        <taxon>Phaseoleae</taxon>
        <taxon>Mucuna</taxon>
    </lineage>
</organism>
<dbReference type="SUPFAM" id="SSF47459">
    <property type="entry name" value="HLH, helix-loop-helix DNA-binding domain"/>
    <property type="match status" value="1"/>
</dbReference>
<dbReference type="InterPro" id="IPR036638">
    <property type="entry name" value="HLH_DNA-bd_sf"/>
</dbReference>
<dbReference type="CDD" id="cd06257">
    <property type="entry name" value="DnaJ"/>
    <property type="match status" value="1"/>
</dbReference>
<evidence type="ECO:0000313" key="8">
    <source>
        <dbReference type="EMBL" id="RDY07293.1"/>
    </source>
</evidence>
<feature type="coiled-coil region" evidence="5">
    <location>
        <begin position="386"/>
        <end position="413"/>
    </location>
</feature>
<dbReference type="PANTHER" id="PTHR45496:SF15">
    <property type="entry name" value="CHAPERONE DNAJ-DOMAIN PROTEIN"/>
    <property type="match status" value="1"/>
</dbReference>
<dbReference type="STRING" id="157652.A0A371HX18"/>
<proteinExistence type="predicted"/>
<dbReference type="Pfam" id="PF00010">
    <property type="entry name" value="HLH"/>
    <property type="match status" value="1"/>
</dbReference>
<name>A0A371HX18_MUCPR</name>
<keyword evidence="5" id="KW-0175">Coiled coil</keyword>
<dbReference type="AlphaFoldDB" id="A0A371HX18"/>
<evidence type="ECO:0000259" key="7">
    <source>
        <dbReference type="PROSITE" id="PS50888"/>
    </source>
</evidence>
<evidence type="ECO:0000256" key="5">
    <source>
        <dbReference type="SAM" id="Coils"/>
    </source>
</evidence>
<evidence type="ECO:0000256" key="3">
    <source>
        <dbReference type="ARBA" id="ARBA00023163"/>
    </source>
</evidence>
<feature type="domain" description="J" evidence="6">
    <location>
        <begin position="57"/>
        <end position="124"/>
    </location>
</feature>
<comment type="caution">
    <text evidence="8">The sequence shown here is derived from an EMBL/GenBank/DDBJ whole genome shotgun (WGS) entry which is preliminary data.</text>
</comment>
<dbReference type="Gene3D" id="1.10.287.110">
    <property type="entry name" value="DnaJ domain"/>
    <property type="match status" value="1"/>
</dbReference>
<dbReference type="SMART" id="SM00271">
    <property type="entry name" value="DnaJ"/>
    <property type="match status" value="1"/>
</dbReference>
<gene>
    <name evidence="8" type="primary">BHLH131</name>
    <name evidence="8" type="ORF">CR513_08614</name>
</gene>
<dbReference type="EMBL" id="QJKJ01001502">
    <property type="protein sequence ID" value="RDY07293.1"/>
    <property type="molecule type" value="Genomic_DNA"/>
</dbReference>
<protein>
    <submittedName>
        <fullName evidence="8">Transcription factor bHLH131</fullName>
    </submittedName>
</protein>
<dbReference type="GO" id="GO:0046983">
    <property type="term" value="F:protein dimerization activity"/>
    <property type="evidence" value="ECO:0007669"/>
    <property type="project" value="InterPro"/>
</dbReference>
<accession>A0A371HX18</accession>
<feature type="non-terminal residue" evidence="8">
    <location>
        <position position="1"/>
    </location>
</feature>
<dbReference type="InterPro" id="IPR011598">
    <property type="entry name" value="bHLH_dom"/>
</dbReference>
<keyword evidence="3" id="KW-0804">Transcription</keyword>
<evidence type="ECO:0000256" key="1">
    <source>
        <dbReference type="ARBA" id="ARBA00004123"/>
    </source>
</evidence>
<dbReference type="InterPro" id="IPR053052">
    <property type="entry name" value="Imprinting_Balance_Reg"/>
</dbReference>
<evidence type="ECO:0000256" key="2">
    <source>
        <dbReference type="ARBA" id="ARBA00023015"/>
    </source>
</evidence>
<keyword evidence="2" id="KW-0805">Transcription regulation</keyword>
<dbReference type="OrthoDB" id="977640at2759"/>
<dbReference type="InterPro" id="IPR036869">
    <property type="entry name" value="J_dom_sf"/>
</dbReference>
<reference evidence="8" key="1">
    <citation type="submission" date="2018-05" db="EMBL/GenBank/DDBJ databases">
        <title>Draft genome of Mucuna pruriens seed.</title>
        <authorList>
            <person name="Nnadi N.E."/>
            <person name="Vos R."/>
            <person name="Hasami M.H."/>
            <person name="Devisetty U.K."/>
            <person name="Aguiy J.C."/>
        </authorList>
    </citation>
    <scope>NUCLEOTIDE SEQUENCE [LARGE SCALE GENOMIC DNA]</scope>
    <source>
        <strain evidence="8">JCA_2017</strain>
    </source>
</reference>
<dbReference type="Proteomes" id="UP000257109">
    <property type="component" value="Unassembled WGS sequence"/>
</dbReference>
<evidence type="ECO:0000259" key="6">
    <source>
        <dbReference type="PROSITE" id="PS50076"/>
    </source>
</evidence>